<keyword evidence="3" id="KW-1185">Reference proteome</keyword>
<protein>
    <submittedName>
        <fullName evidence="2">YtxH domain-containing protein</fullName>
    </submittedName>
</protein>
<organism evidence="2 3">
    <name type="scientific">Panacibacter microcysteis</name>
    <dbReference type="NCBI Taxonomy" id="2793269"/>
    <lineage>
        <taxon>Bacteria</taxon>
        <taxon>Pseudomonadati</taxon>
        <taxon>Bacteroidota</taxon>
        <taxon>Chitinophagia</taxon>
        <taxon>Chitinophagales</taxon>
        <taxon>Chitinophagaceae</taxon>
        <taxon>Panacibacter</taxon>
    </lineage>
</organism>
<accession>A0A931GVF6</accession>
<feature type="transmembrane region" description="Helical" evidence="1">
    <location>
        <begin position="37"/>
        <end position="55"/>
    </location>
</feature>
<dbReference type="InterPro" id="IPR024623">
    <property type="entry name" value="YtxH"/>
</dbReference>
<dbReference type="Proteomes" id="UP000628448">
    <property type="component" value="Unassembled WGS sequence"/>
</dbReference>
<keyword evidence="1" id="KW-0812">Transmembrane</keyword>
<keyword evidence="1" id="KW-0472">Membrane</keyword>
<proteinExistence type="predicted"/>
<comment type="caution">
    <text evidence="2">The sequence shown here is derived from an EMBL/GenBank/DDBJ whole genome shotgun (WGS) entry which is preliminary data.</text>
</comment>
<keyword evidence="1" id="KW-1133">Transmembrane helix</keyword>
<evidence type="ECO:0000256" key="1">
    <source>
        <dbReference type="SAM" id="Phobius"/>
    </source>
</evidence>
<name>A0A931GVF6_9BACT</name>
<evidence type="ECO:0000313" key="3">
    <source>
        <dbReference type="Proteomes" id="UP000628448"/>
    </source>
</evidence>
<dbReference type="AlphaFoldDB" id="A0A931GVF6"/>
<dbReference type="RefSeq" id="WP_196990358.1">
    <property type="nucleotide sequence ID" value="NZ_JADWYR010000001.1"/>
</dbReference>
<dbReference type="EMBL" id="JADWYR010000001">
    <property type="protein sequence ID" value="MBG9376345.1"/>
    <property type="molecule type" value="Genomic_DNA"/>
</dbReference>
<dbReference type="Pfam" id="PF12732">
    <property type="entry name" value="YtxH"/>
    <property type="match status" value="1"/>
</dbReference>
<reference evidence="2" key="1">
    <citation type="submission" date="2020-11" db="EMBL/GenBank/DDBJ databases">
        <title>Bacterial whole genome sequence for Panacibacter sp. DH6.</title>
        <authorList>
            <person name="Le V."/>
            <person name="Ko S."/>
            <person name="Ahn C.-Y."/>
            <person name="Oh H.-M."/>
        </authorList>
    </citation>
    <scope>NUCLEOTIDE SEQUENCE</scope>
    <source>
        <strain evidence="2">DH6</strain>
    </source>
</reference>
<evidence type="ECO:0000313" key="2">
    <source>
        <dbReference type="EMBL" id="MBG9376345.1"/>
    </source>
</evidence>
<gene>
    <name evidence="2" type="ORF">I5907_08875</name>
</gene>
<sequence length="102" mass="11410">MRRFTGGININRPEQQTKNTLKQQFNIHGLMSKNEKIIAGILIGAAAGVAAVLFFQTEKGKQLLADIKDMASDTMEDAIQRFGKVEQKFKEQLAINETEEDV</sequence>